<keyword evidence="2 3" id="KW-0067">ATP-binding</keyword>
<dbReference type="RefSeq" id="WP_053067082.1">
    <property type="nucleotide sequence ID" value="NZ_CP011509.1"/>
</dbReference>
<proteinExistence type="predicted"/>
<feature type="domain" description="Protein kinase" evidence="5">
    <location>
        <begin position="15"/>
        <end position="329"/>
    </location>
</feature>
<dbReference type="KEGG" id="age:AA314_08098"/>
<evidence type="ECO:0000256" key="4">
    <source>
        <dbReference type="SAM" id="MobiDB-lite"/>
    </source>
</evidence>
<dbReference type="Gene3D" id="3.40.50.300">
    <property type="entry name" value="P-loop containing nucleotide triphosphate hydrolases"/>
    <property type="match status" value="1"/>
</dbReference>
<dbReference type="Proteomes" id="UP000035579">
    <property type="component" value="Chromosome"/>
</dbReference>
<dbReference type="Pfam" id="PF13191">
    <property type="entry name" value="AAA_16"/>
    <property type="match status" value="1"/>
</dbReference>
<evidence type="ECO:0000256" key="2">
    <source>
        <dbReference type="ARBA" id="ARBA00022840"/>
    </source>
</evidence>
<dbReference type="InterPro" id="IPR027417">
    <property type="entry name" value="P-loop_NTPase"/>
</dbReference>
<dbReference type="InterPro" id="IPR000719">
    <property type="entry name" value="Prot_kinase_dom"/>
</dbReference>
<reference evidence="6 8" key="1">
    <citation type="submission" date="2015-05" db="EMBL/GenBank/DDBJ databases">
        <title>Genome assembly of Archangium gephyra DSM 2261.</title>
        <authorList>
            <person name="Sharma G."/>
            <person name="Subramanian S."/>
        </authorList>
    </citation>
    <scope>NUCLEOTIDE SEQUENCE [LARGE SCALE GENOMIC DNA]</scope>
    <source>
        <strain evidence="6 8">DSM 2261</strain>
    </source>
</reference>
<dbReference type="InterPro" id="IPR003593">
    <property type="entry name" value="AAA+_ATPase"/>
</dbReference>
<sequence>MRVPARADFIGNERFQVRRPLGQGSFGHVYEVFDTLYNTVVALKLLHEPRPIALYRFKQEFRLLGDLVHPNLVTLYELHSEGNQWFFTMEYVEGSHFTSYVRSMSASLSLSDSPQDRTETVIPSQRQSATGSSDPHDATATFSSAEPSGEVPVPRDTRPTASPFLVDPERLRAAFYHLAQGVRALHSAGIVHRDLKPSNVLVTPTGRVVLLDFGLAKELAPAPQDQAPEGVAGSPSYMAPEQWSGEGISEATDWYSVGVMLYEALSGIRPFYGNSSERREQQNQGPVPLSQVTQDIPKDLSELCMRMLEPDPSRRPGFEEILACFAPRGESAGSRGPVALPERGRTLVGREAELAVLEEAFQRSTAGKPGIVYLHGPPGMGKSTLLRGFVESIHQRGAIALMGRCHERESVPYKALDSLFDSLVRFLLRLPLEEARALLPERFHELLAVFPVLRVVAERLDPTPAPPAPQEPLLARRHVDTVLKELLRRISGRGPLVFCLDDLQWGDVDSAQLMAELLSPPDMPTLLLVASYRSGEAASSPFLRELERLLAHSLVLEAPRELVLGPLPAEEATRLALFRMGASSHEARLQAERIIREAEGNPFFIEELARPEPGSGPTARESEASGEHVTLSGVLARRLRQLPEGARRLLEVAAVSGRPTEETVVLEAARLGDTALSSLVLLRAQHLLQGRTGDSSRLEVAHDRIRESVLAQLAPTTLAHHHRRLAEVWVQRPEPDPEQLALHLHGAGELREAAVQAFRAAERAWKALAFHRAADLFGSALDWSGGTANAALPEPRVLKLRRAEALANAGRGGEAGPLFLQVAEEGPEEHGLDLRRRAIESLMLSGRIDEGLTLVRPVLSRVGLSYSDSNAVAIGGVAWNMMRLMAGGAKLRQRPDPVPAELHARMDVTWALGKSLASIESLRAMGFQIQSLRMALESGDAARASRALTAFGALWLWQGTAGSVKRGARYQEQGKALALELKDPALIGFAETYQSTHSYVLGEWSTALAQADHGMKLLQEHGLDVIWETNVGRTQACLVLQATHGLRELGHRASEWFRVANESGDLFSRVTASFSTALCLISQGQTDEARALMTEMMAGWSRLGAIQHGFQVLRETLAELYEGKLEQARERLEKAWPSLVAGQWLRGQLGRFELYGLRARLSLALAEREPQRRGELLRSARKDIGLLAQELRRDTPSLVHLLQAGAARLDDQPEQALTHLSAAIDGYDAAGMPTLAACARLWKGELVGGEAGKELVTRATEPLRGEDIREPRRWAAVLAPGFGA</sequence>
<dbReference type="CDD" id="cd14014">
    <property type="entry name" value="STKc_PknB_like"/>
    <property type="match status" value="1"/>
</dbReference>
<dbReference type="InterPro" id="IPR008271">
    <property type="entry name" value="Ser/Thr_kinase_AS"/>
</dbReference>
<name>A0AAC8QEW9_9BACT</name>
<feature type="region of interest" description="Disordered" evidence="4">
    <location>
        <begin position="108"/>
        <end position="163"/>
    </location>
</feature>
<evidence type="ECO:0000313" key="6">
    <source>
        <dbReference type="EMBL" id="AKJ06472.1"/>
    </source>
</evidence>
<reference evidence="7 9" key="2">
    <citation type="submission" date="2018-08" db="EMBL/GenBank/DDBJ databases">
        <title>Genomic Encyclopedia of Archaeal and Bacterial Type Strains, Phase II (KMG-II): from individual species to whole genera.</title>
        <authorList>
            <person name="Goeker M."/>
        </authorList>
    </citation>
    <scope>NUCLEOTIDE SEQUENCE [LARGE SCALE GENOMIC DNA]</scope>
    <source>
        <strain evidence="7 9">DSM 2261</strain>
    </source>
</reference>
<dbReference type="SMART" id="SM00382">
    <property type="entry name" value="AAA"/>
    <property type="match status" value="1"/>
</dbReference>
<dbReference type="PANTHER" id="PTHR24348">
    <property type="entry name" value="SERINE/THREONINE-PROTEIN KINASE UNC-51-RELATED"/>
    <property type="match status" value="1"/>
</dbReference>
<keyword evidence="1 3" id="KW-0547">Nucleotide-binding</keyword>
<evidence type="ECO:0000313" key="8">
    <source>
        <dbReference type="Proteomes" id="UP000035579"/>
    </source>
</evidence>
<dbReference type="GO" id="GO:0005524">
    <property type="term" value="F:ATP binding"/>
    <property type="evidence" value="ECO:0007669"/>
    <property type="project" value="UniProtKB-UniRule"/>
</dbReference>
<dbReference type="GO" id="GO:0005737">
    <property type="term" value="C:cytoplasm"/>
    <property type="evidence" value="ECO:0007669"/>
    <property type="project" value="TreeGrafter"/>
</dbReference>
<feature type="binding site" evidence="3">
    <location>
        <position position="44"/>
    </location>
    <ligand>
        <name>ATP</name>
        <dbReference type="ChEBI" id="CHEBI:30616"/>
    </ligand>
</feature>
<dbReference type="InterPro" id="IPR011009">
    <property type="entry name" value="Kinase-like_dom_sf"/>
</dbReference>
<evidence type="ECO:0000259" key="5">
    <source>
        <dbReference type="PROSITE" id="PS50011"/>
    </source>
</evidence>
<gene>
    <name evidence="6" type="ORF">AA314_08098</name>
    <name evidence="7" type="ORF">ATI61_105543</name>
</gene>
<keyword evidence="7" id="KW-0723">Serine/threonine-protein kinase</keyword>
<dbReference type="EMBL" id="CP011509">
    <property type="protein sequence ID" value="AKJ06472.1"/>
    <property type="molecule type" value="Genomic_DNA"/>
</dbReference>
<keyword evidence="9" id="KW-1185">Reference proteome</keyword>
<dbReference type="Proteomes" id="UP000256345">
    <property type="component" value="Unassembled WGS sequence"/>
</dbReference>
<accession>A0AAC8QEW9</accession>
<dbReference type="SUPFAM" id="SSF52540">
    <property type="entry name" value="P-loop containing nucleoside triphosphate hydrolases"/>
    <property type="match status" value="1"/>
</dbReference>
<evidence type="ECO:0000313" key="9">
    <source>
        <dbReference type="Proteomes" id="UP000256345"/>
    </source>
</evidence>
<dbReference type="EMBL" id="QUMU01000005">
    <property type="protein sequence ID" value="REG32215.1"/>
    <property type="molecule type" value="Genomic_DNA"/>
</dbReference>
<feature type="compositionally biased region" description="Polar residues" evidence="4">
    <location>
        <begin position="121"/>
        <end position="133"/>
    </location>
</feature>
<dbReference type="Pfam" id="PF00069">
    <property type="entry name" value="Pkinase"/>
    <property type="match status" value="2"/>
</dbReference>
<dbReference type="Gene3D" id="1.10.510.10">
    <property type="entry name" value="Transferase(Phosphotransferase) domain 1"/>
    <property type="match status" value="2"/>
</dbReference>
<evidence type="ECO:0000256" key="1">
    <source>
        <dbReference type="ARBA" id="ARBA00022741"/>
    </source>
</evidence>
<dbReference type="InterPro" id="IPR017441">
    <property type="entry name" value="Protein_kinase_ATP_BS"/>
</dbReference>
<dbReference type="SMART" id="SM00220">
    <property type="entry name" value="S_TKc"/>
    <property type="match status" value="1"/>
</dbReference>
<protein>
    <submittedName>
        <fullName evidence="6">Adenylate cyclase</fullName>
    </submittedName>
    <submittedName>
        <fullName evidence="7">Serine/threonine protein kinase</fullName>
    </submittedName>
</protein>
<dbReference type="InterPro" id="IPR041664">
    <property type="entry name" value="AAA_16"/>
</dbReference>
<dbReference type="GO" id="GO:0004674">
    <property type="term" value="F:protein serine/threonine kinase activity"/>
    <property type="evidence" value="ECO:0007669"/>
    <property type="project" value="UniProtKB-KW"/>
</dbReference>
<dbReference type="PROSITE" id="PS00107">
    <property type="entry name" value="PROTEIN_KINASE_ATP"/>
    <property type="match status" value="1"/>
</dbReference>
<keyword evidence="7" id="KW-0418">Kinase</keyword>
<dbReference type="PROSITE" id="PS00108">
    <property type="entry name" value="PROTEIN_KINASE_ST"/>
    <property type="match status" value="1"/>
</dbReference>
<dbReference type="InterPro" id="IPR045269">
    <property type="entry name" value="Atg1-like"/>
</dbReference>
<evidence type="ECO:0000313" key="7">
    <source>
        <dbReference type="EMBL" id="REG32215.1"/>
    </source>
</evidence>
<dbReference type="SUPFAM" id="SSF56112">
    <property type="entry name" value="Protein kinase-like (PK-like)"/>
    <property type="match status" value="1"/>
</dbReference>
<dbReference type="PROSITE" id="PS50011">
    <property type="entry name" value="PROTEIN_KINASE_DOM"/>
    <property type="match status" value="1"/>
</dbReference>
<keyword evidence="7" id="KW-0808">Transferase</keyword>
<evidence type="ECO:0000256" key="3">
    <source>
        <dbReference type="PROSITE-ProRule" id="PRU10141"/>
    </source>
</evidence>
<organism evidence="6 8">
    <name type="scientific">Archangium gephyra</name>
    <dbReference type="NCBI Taxonomy" id="48"/>
    <lineage>
        <taxon>Bacteria</taxon>
        <taxon>Pseudomonadati</taxon>
        <taxon>Myxococcota</taxon>
        <taxon>Myxococcia</taxon>
        <taxon>Myxococcales</taxon>
        <taxon>Cystobacterineae</taxon>
        <taxon>Archangiaceae</taxon>
        <taxon>Archangium</taxon>
    </lineage>
</organism>